<dbReference type="InterPro" id="IPR002126">
    <property type="entry name" value="Cadherin-like_dom"/>
</dbReference>
<feature type="region of interest" description="Disordered" evidence="12">
    <location>
        <begin position="870"/>
        <end position="909"/>
    </location>
</feature>
<evidence type="ECO:0000256" key="8">
    <source>
        <dbReference type="ARBA" id="ARBA00022989"/>
    </source>
</evidence>
<dbReference type="GO" id="GO:0007156">
    <property type="term" value="P:homophilic cell adhesion via plasma membrane adhesion molecules"/>
    <property type="evidence" value="ECO:0007669"/>
    <property type="project" value="InterPro"/>
</dbReference>
<keyword evidence="10" id="KW-0325">Glycoprotein</keyword>
<organism evidence="15">
    <name type="scientific">Phallusia mammillata</name>
    <dbReference type="NCBI Taxonomy" id="59560"/>
    <lineage>
        <taxon>Eukaryota</taxon>
        <taxon>Metazoa</taxon>
        <taxon>Chordata</taxon>
        <taxon>Tunicata</taxon>
        <taxon>Ascidiacea</taxon>
        <taxon>Phlebobranchia</taxon>
        <taxon>Ascidiidae</taxon>
        <taxon>Phallusia</taxon>
    </lineage>
</organism>
<dbReference type="SMART" id="SM00112">
    <property type="entry name" value="CA"/>
    <property type="match status" value="6"/>
</dbReference>
<keyword evidence="7" id="KW-0130">Cell adhesion</keyword>
<keyword evidence="4" id="KW-0732">Signal</keyword>
<dbReference type="CDD" id="cd11304">
    <property type="entry name" value="Cadherin_repeat"/>
    <property type="match status" value="6"/>
</dbReference>
<proteinExistence type="evidence at transcript level"/>
<evidence type="ECO:0000256" key="9">
    <source>
        <dbReference type="ARBA" id="ARBA00023136"/>
    </source>
</evidence>
<dbReference type="PANTHER" id="PTHR24028:SF328">
    <property type="entry name" value="CADHERIN-3"/>
    <property type="match status" value="1"/>
</dbReference>
<dbReference type="PANTHER" id="PTHR24028">
    <property type="entry name" value="CADHERIN-87A"/>
    <property type="match status" value="1"/>
</dbReference>
<keyword evidence="2" id="KW-1003">Cell membrane</keyword>
<name>A0A6F9DML6_9ASCI</name>
<dbReference type="GO" id="GO:0005886">
    <property type="term" value="C:plasma membrane"/>
    <property type="evidence" value="ECO:0007669"/>
    <property type="project" value="UniProtKB-SubCell"/>
</dbReference>
<feature type="domain" description="Cadherin" evidence="14">
    <location>
        <begin position="376"/>
        <end position="490"/>
    </location>
</feature>
<dbReference type="GO" id="GO:0005509">
    <property type="term" value="F:calcium ion binding"/>
    <property type="evidence" value="ECO:0007669"/>
    <property type="project" value="UniProtKB-UniRule"/>
</dbReference>
<keyword evidence="3 13" id="KW-0812">Transmembrane</keyword>
<keyword evidence="5" id="KW-0677">Repeat</keyword>
<dbReference type="FunFam" id="2.60.40.60:FF:000423">
    <property type="entry name" value="putative protocadherin beta-18"/>
    <property type="match status" value="1"/>
</dbReference>
<keyword evidence="9 13" id="KW-0472">Membrane</keyword>
<dbReference type="PROSITE" id="PS50268">
    <property type="entry name" value="CADHERIN_2"/>
    <property type="match status" value="6"/>
</dbReference>
<feature type="domain" description="Cadherin" evidence="14">
    <location>
        <begin position="27"/>
        <end position="141"/>
    </location>
</feature>
<feature type="domain" description="Cadherin" evidence="14">
    <location>
        <begin position="491"/>
        <end position="607"/>
    </location>
</feature>
<keyword evidence="6 11" id="KW-0106">Calcium</keyword>
<evidence type="ECO:0000256" key="1">
    <source>
        <dbReference type="ARBA" id="ARBA00004251"/>
    </source>
</evidence>
<dbReference type="Pfam" id="PF08266">
    <property type="entry name" value="Cadherin_2"/>
    <property type="match status" value="1"/>
</dbReference>
<feature type="transmembrane region" description="Helical" evidence="13">
    <location>
        <begin position="738"/>
        <end position="761"/>
    </location>
</feature>
<dbReference type="InterPro" id="IPR050174">
    <property type="entry name" value="Protocadherin/Cadherin-CA"/>
</dbReference>
<evidence type="ECO:0000313" key="15">
    <source>
        <dbReference type="EMBL" id="CAB3264692.1"/>
    </source>
</evidence>
<feature type="region of interest" description="Disordered" evidence="12">
    <location>
        <begin position="791"/>
        <end position="829"/>
    </location>
</feature>
<evidence type="ECO:0000256" key="11">
    <source>
        <dbReference type="PROSITE-ProRule" id="PRU00043"/>
    </source>
</evidence>
<dbReference type="Gene3D" id="2.60.40.60">
    <property type="entry name" value="Cadherins"/>
    <property type="match status" value="6"/>
</dbReference>
<evidence type="ECO:0000256" key="10">
    <source>
        <dbReference type="ARBA" id="ARBA00023180"/>
    </source>
</evidence>
<keyword evidence="8 13" id="KW-1133">Transmembrane helix</keyword>
<accession>A0A6F9DML6</accession>
<dbReference type="PROSITE" id="PS00232">
    <property type="entry name" value="CADHERIN_1"/>
    <property type="match status" value="4"/>
</dbReference>
<feature type="compositionally biased region" description="Polar residues" evidence="12">
    <location>
        <begin position="810"/>
        <end position="829"/>
    </location>
</feature>
<evidence type="ECO:0000256" key="2">
    <source>
        <dbReference type="ARBA" id="ARBA00022475"/>
    </source>
</evidence>
<dbReference type="InterPro" id="IPR020894">
    <property type="entry name" value="Cadherin_CS"/>
</dbReference>
<dbReference type="SUPFAM" id="SSF49313">
    <property type="entry name" value="Cadherin-like"/>
    <property type="match status" value="5"/>
</dbReference>
<protein>
    <submittedName>
        <fullName evidence="15">Protocadherin 18-like</fullName>
    </submittedName>
</protein>
<dbReference type="AlphaFoldDB" id="A0A6F9DML6"/>
<comment type="subcellular location">
    <subcellularLocation>
        <location evidence="1">Cell membrane</location>
        <topology evidence="1">Single-pass type I membrane protein</topology>
    </subcellularLocation>
</comment>
<dbReference type="Pfam" id="PF00028">
    <property type="entry name" value="Cadherin"/>
    <property type="match status" value="3"/>
</dbReference>
<dbReference type="FunFam" id="2.60.40.60:FF:000007">
    <property type="entry name" value="Protocadherin alpha 2"/>
    <property type="match status" value="1"/>
</dbReference>
<evidence type="ECO:0000259" key="14">
    <source>
        <dbReference type="PROSITE" id="PS50268"/>
    </source>
</evidence>
<evidence type="ECO:0000256" key="12">
    <source>
        <dbReference type="SAM" id="MobiDB-lite"/>
    </source>
</evidence>
<evidence type="ECO:0000256" key="3">
    <source>
        <dbReference type="ARBA" id="ARBA00022692"/>
    </source>
</evidence>
<dbReference type="InterPro" id="IPR013164">
    <property type="entry name" value="Cadherin_N"/>
</dbReference>
<sequence length="1052" mass="116029">MSEGWQNFASVALLMTAWFITSSIASRAFTQRFHLKENSPTGTIVAELADILDTKITPKKNFQLLSEKLMTYGTKSTDKRRWMALDETTGTITLQRELNREAICGDLSSCLFQLQIFVRTDFRMVNLEVEVLDVNEHAPAFPVKYAIANVSEEAQIGDVISLDRYLARDRDAGNNSIIVYVLSPTNYFSLVQSSDETGSPHLQLKVERSLDYERKPLFDLTLNAEDKGEPRLSSQVPLQVRVIDANDNSPRFDSEEYPVVLRENLEPGYVITRVQARDPDSGASGTVRYFLATRNPESVHRIVAVNEVTGEVTLKSELDRESNDKTIIYIEARDLGERVQKLGRTRLVLHVGDVNDNAPVISISYIAPSDRNIVFVSETSPNPTYFAYVSAKDADFDINGLVDIEIKNVVTVVPTESTPETTLASQHADALDTFVLNKNGFLGISKMLDREVTERYTITLQACDQGKDQQCSYEQLDVVVMDENDHAPQFSQSEVNVTIAENASVGSVITTITATDGDNVNLPALKLNEDDETISSTNGDLSYSLTGGDGSFAIEPRSGSISLVRSIDREQYSQWTITVTATDGGGQKAMCTLNVFVTDVNDNTPQFTNPVNDDLTIYATIVRDDIITRMQAVDYDLGINGEMKFSLVTVDGIQQTGHVNTSLFVLNSTNGDLRLNMSSPLLRSSLGPHSIVIQVRDGGKPTRKSERRMTVIITDKLTLPTMPTVSDKASLFKSDSSFLIIIVALSSALVLLIIVSAAIACKCRKENKKVRTYSCSKAHEDRRSSVKLIDENATTLPRTTSKESLKGSIAWSQTSNKRQHSQTYDSTTDVTNLSRSDAVMSHQFTSSGASLNNPSNSRQVDSTCVIKSRPLASSSQLEGDSGHGDSDPDVTSGDISFEQGFSRQRKPSELSSVDGMYIHNESLGPHCNKQCLELGHSDTCWMPTTTEDNPSNFLEIRTPASTELSEKSGNLEPIPETQPVRSFWAHVSSQSTMSSIYSSVSPTLYATPNHDTYADPRHVMLETRFSVRNANARNNSTTDSITTGYVTEPEII</sequence>
<dbReference type="InterPro" id="IPR015919">
    <property type="entry name" value="Cadherin-like_sf"/>
</dbReference>
<evidence type="ECO:0000256" key="4">
    <source>
        <dbReference type="ARBA" id="ARBA00022729"/>
    </source>
</evidence>
<feature type="domain" description="Cadherin" evidence="14">
    <location>
        <begin position="253"/>
        <end position="361"/>
    </location>
</feature>
<feature type="domain" description="Cadherin" evidence="14">
    <location>
        <begin position="627"/>
        <end position="725"/>
    </location>
</feature>
<evidence type="ECO:0000256" key="13">
    <source>
        <dbReference type="SAM" id="Phobius"/>
    </source>
</evidence>
<evidence type="ECO:0000256" key="6">
    <source>
        <dbReference type="ARBA" id="ARBA00022837"/>
    </source>
</evidence>
<dbReference type="FunFam" id="2.60.40.60:FF:000002">
    <property type="entry name" value="Protocadherin alpha 2"/>
    <property type="match status" value="1"/>
</dbReference>
<dbReference type="PRINTS" id="PR00205">
    <property type="entry name" value="CADHERIN"/>
</dbReference>
<feature type="domain" description="Cadherin" evidence="14">
    <location>
        <begin position="150"/>
        <end position="252"/>
    </location>
</feature>
<gene>
    <name evidence="15" type="primary">Pcdh18-002</name>
</gene>
<reference evidence="15" key="1">
    <citation type="submission" date="2020-04" db="EMBL/GenBank/DDBJ databases">
        <authorList>
            <person name="Neveu A P."/>
        </authorList>
    </citation>
    <scope>NUCLEOTIDE SEQUENCE</scope>
    <source>
        <tissue evidence="15">Whole embryo</tissue>
    </source>
</reference>
<dbReference type="EMBL" id="LR788830">
    <property type="protein sequence ID" value="CAB3264692.1"/>
    <property type="molecule type" value="mRNA"/>
</dbReference>
<evidence type="ECO:0000256" key="5">
    <source>
        <dbReference type="ARBA" id="ARBA00022737"/>
    </source>
</evidence>
<evidence type="ECO:0000256" key="7">
    <source>
        <dbReference type="ARBA" id="ARBA00022889"/>
    </source>
</evidence>